<keyword evidence="3" id="KW-1185">Reference proteome</keyword>
<evidence type="ECO:0000256" key="1">
    <source>
        <dbReference type="SAM" id="SignalP"/>
    </source>
</evidence>
<feature type="signal peptide" evidence="1">
    <location>
        <begin position="1"/>
        <end position="20"/>
    </location>
</feature>
<proteinExistence type="predicted"/>
<dbReference type="Gene3D" id="3.30.110.70">
    <property type="entry name" value="Hypothetical protein apc22750. Chain B"/>
    <property type="match status" value="1"/>
</dbReference>
<dbReference type="EMBL" id="QEQK01000010">
    <property type="protein sequence ID" value="PWN55489.1"/>
    <property type="molecule type" value="Genomic_DNA"/>
</dbReference>
<sequence length="144" mass="15873">MKQWIFALLLGLVAVAPAQARDDHKTYPLSDFFAREDVQNRLGNDVKFYFGDQAHPAIASRLGEYQSNKKTNAFNKTDQEACEWALLSAMLSLRDRAVGLGADAVVNITSNYRNTPFSSQSEYMCGAGNIIAGVTMKGEAVKFD</sequence>
<evidence type="ECO:0000313" key="2">
    <source>
        <dbReference type="EMBL" id="PWN55489.1"/>
    </source>
</evidence>
<organism evidence="2 3">
    <name type="scientific">Abyssibacter profundi</name>
    <dbReference type="NCBI Taxonomy" id="2182787"/>
    <lineage>
        <taxon>Bacteria</taxon>
        <taxon>Pseudomonadati</taxon>
        <taxon>Pseudomonadota</taxon>
        <taxon>Gammaproteobacteria</taxon>
        <taxon>Chromatiales</taxon>
        <taxon>Oceanococcaceae</taxon>
        <taxon>Abyssibacter</taxon>
    </lineage>
</organism>
<name>A0A363UJ84_9GAMM</name>
<reference evidence="2 3" key="1">
    <citation type="submission" date="2018-05" db="EMBL/GenBank/DDBJ databases">
        <title>Abyssibacter profundi OUC007T gen. nov., sp. nov, a marine bacterium isolated from seawater of the Mariana Trench.</title>
        <authorList>
            <person name="Zhou S."/>
        </authorList>
    </citation>
    <scope>NUCLEOTIDE SEQUENCE [LARGE SCALE GENOMIC DNA]</scope>
    <source>
        <strain evidence="2 3">OUC007</strain>
    </source>
</reference>
<gene>
    <name evidence="2" type="ORF">DEH80_11895</name>
</gene>
<protein>
    <submittedName>
        <fullName evidence="2">Excinuclease</fullName>
    </submittedName>
</protein>
<evidence type="ECO:0000313" key="3">
    <source>
        <dbReference type="Proteomes" id="UP000251800"/>
    </source>
</evidence>
<dbReference type="RefSeq" id="WP_109720727.1">
    <property type="nucleotide sequence ID" value="NZ_QEQK01000010.1"/>
</dbReference>
<dbReference type="OrthoDB" id="8161726at2"/>
<feature type="chain" id="PRO_5016727851" evidence="1">
    <location>
        <begin position="21"/>
        <end position="144"/>
    </location>
</feature>
<keyword evidence="1" id="KW-0732">Signal</keyword>
<dbReference type="Proteomes" id="UP000251800">
    <property type="component" value="Unassembled WGS sequence"/>
</dbReference>
<comment type="caution">
    <text evidence="2">The sequence shown here is derived from an EMBL/GenBank/DDBJ whole genome shotgun (WGS) entry which is preliminary data.</text>
</comment>
<accession>A0A363UJ84</accession>
<dbReference type="AlphaFoldDB" id="A0A363UJ84"/>